<evidence type="ECO:0008006" key="3">
    <source>
        <dbReference type="Google" id="ProtNLM"/>
    </source>
</evidence>
<dbReference type="InterPro" id="IPR011009">
    <property type="entry name" value="Kinase-like_dom_sf"/>
</dbReference>
<keyword evidence="2" id="KW-1185">Reference proteome</keyword>
<accession>A0A0C3BUP4</accession>
<evidence type="ECO:0000313" key="2">
    <source>
        <dbReference type="Proteomes" id="UP000054166"/>
    </source>
</evidence>
<dbReference type="Proteomes" id="UP000054166">
    <property type="component" value="Unassembled WGS sequence"/>
</dbReference>
<dbReference type="SUPFAM" id="SSF56112">
    <property type="entry name" value="Protein kinase-like (PK-like)"/>
    <property type="match status" value="1"/>
</dbReference>
<dbReference type="EMBL" id="KN833001">
    <property type="protein sequence ID" value="KIM81067.1"/>
    <property type="molecule type" value="Genomic_DNA"/>
</dbReference>
<dbReference type="Gene3D" id="1.10.510.10">
    <property type="entry name" value="Transferase(Phosphotransferase) domain 1"/>
    <property type="match status" value="1"/>
</dbReference>
<dbReference type="HOGENOM" id="CLU_1390711_0_0_1"/>
<protein>
    <recommendedName>
        <fullName evidence="3">Non-specific serine/threonine protein kinase</fullName>
    </recommendedName>
</protein>
<dbReference type="InParanoid" id="A0A0C3BUP4"/>
<dbReference type="STRING" id="765440.A0A0C3BUP4"/>
<proteinExistence type="predicted"/>
<sequence length="196" mass="22163">MLIISIRDDLESLAYTFLFLLKGSLPWQAHSEHGSDLGRIAQVREQKRKLTGPRLAEYSLPEFGRLVEYARGLKFTGRINYAHLRTQFASIYEKHVTPLEWRGYISAFLGPTILTVSVLVHATISFRAPSAQCPVEIDHLISLQIVTRVSIEGYSLQGLADPWHDPSVSSMHWPTSVRPVIVIDTIFDETSSLFKI</sequence>
<gene>
    <name evidence="1" type="ORF">PILCRDRAFT_788257</name>
</gene>
<reference evidence="2" key="2">
    <citation type="submission" date="2015-01" db="EMBL/GenBank/DDBJ databases">
        <title>Evolutionary Origins and Diversification of the Mycorrhizal Mutualists.</title>
        <authorList>
            <consortium name="DOE Joint Genome Institute"/>
            <consortium name="Mycorrhizal Genomics Consortium"/>
            <person name="Kohler A."/>
            <person name="Kuo A."/>
            <person name="Nagy L.G."/>
            <person name="Floudas D."/>
            <person name="Copeland A."/>
            <person name="Barry K.W."/>
            <person name="Cichocki N."/>
            <person name="Veneault-Fourrey C."/>
            <person name="LaButti K."/>
            <person name="Lindquist E.A."/>
            <person name="Lipzen A."/>
            <person name="Lundell T."/>
            <person name="Morin E."/>
            <person name="Murat C."/>
            <person name="Riley R."/>
            <person name="Ohm R."/>
            <person name="Sun H."/>
            <person name="Tunlid A."/>
            <person name="Henrissat B."/>
            <person name="Grigoriev I.V."/>
            <person name="Hibbett D.S."/>
            <person name="Martin F."/>
        </authorList>
    </citation>
    <scope>NUCLEOTIDE SEQUENCE [LARGE SCALE GENOMIC DNA]</scope>
    <source>
        <strain evidence="2">F 1598</strain>
    </source>
</reference>
<dbReference type="AlphaFoldDB" id="A0A0C3BUP4"/>
<dbReference type="PANTHER" id="PTHR11909">
    <property type="entry name" value="CASEIN KINASE-RELATED"/>
    <property type="match status" value="1"/>
</dbReference>
<dbReference type="InterPro" id="IPR050235">
    <property type="entry name" value="CK1_Ser-Thr_kinase"/>
</dbReference>
<evidence type="ECO:0000313" key="1">
    <source>
        <dbReference type="EMBL" id="KIM81067.1"/>
    </source>
</evidence>
<reference evidence="1 2" key="1">
    <citation type="submission" date="2014-04" db="EMBL/GenBank/DDBJ databases">
        <authorList>
            <consortium name="DOE Joint Genome Institute"/>
            <person name="Kuo A."/>
            <person name="Tarkka M."/>
            <person name="Buscot F."/>
            <person name="Kohler A."/>
            <person name="Nagy L.G."/>
            <person name="Floudas D."/>
            <person name="Copeland A."/>
            <person name="Barry K.W."/>
            <person name="Cichocki N."/>
            <person name="Veneault-Fourrey C."/>
            <person name="LaButti K."/>
            <person name="Lindquist E.A."/>
            <person name="Lipzen A."/>
            <person name="Lundell T."/>
            <person name="Morin E."/>
            <person name="Murat C."/>
            <person name="Sun H."/>
            <person name="Tunlid A."/>
            <person name="Henrissat B."/>
            <person name="Grigoriev I.V."/>
            <person name="Hibbett D.S."/>
            <person name="Martin F."/>
            <person name="Nordberg H.P."/>
            <person name="Cantor M.N."/>
            <person name="Hua S.X."/>
        </authorList>
    </citation>
    <scope>NUCLEOTIDE SEQUENCE [LARGE SCALE GENOMIC DNA]</scope>
    <source>
        <strain evidence="1 2">F 1598</strain>
    </source>
</reference>
<dbReference type="OrthoDB" id="5579860at2759"/>
<organism evidence="1 2">
    <name type="scientific">Piloderma croceum (strain F 1598)</name>
    <dbReference type="NCBI Taxonomy" id="765440"/>
    <lineage>
        <taxon>Eukaryota</taxon>
        <taxon>Fungi</taxon>
        <taxon>Dikarya</taxon>
        <taxon>Basidiomycota</taxon>
        <taxon>Agaricomycotina</taxon>
        <taxon>Agaricomycetes</taxon>
        <taxon>Agaricomycetidae</taxon>
        <taxon>Atheliales</taxon>
        <taxon>Atheliaceae</taxon>
        <taxon>Piloderma</taxon>
    </lineage>
</organism>
<name>A0A0C3BUP4_PILCF</name>